<dbReference type="SUPFAM" id="SSF52518">
    <property type="entry name" value="Thiamin diphosphate-binding fold (THDP-binding)"/>
    <property type="match status" value="1"/>
</dbReference>
<dbReference type="RefSeq" id="XP_013239479.1">
    <property type="nucleotide sequence ID" value="XM_013384025.1"/>
</dbReference>
<comment type="catalytic activity">
    <reaction evidence="5">
        <text>N(6)-[(R)-lipoyl]-L-lysyl-[protein] + pyruvate + H(+) = N(6)-[(R)-S(8)-acetyldihydrolipoyl]-L-lysyl-[protein] + CO2</text>
        <dbReference type="Rhea" id="RHEA:19189"/>
        <dbReference type="Rhea" id="RHEA-COMP:10474"/>
        <dbReference type="Rhea" id="RHEA-COMP:10478"/>
        <dbReference type="ChEBI" id="CHEBI:15361"/>
        <dbReference type="ChEBI" id="CHEBI:15378"/>
        <dbReference type="ChEBI" id="CHEBI:16526"/>
        <dbReference type="ChEBI" id="CHEBI:83099"/>
        <dbReference type="ChEBI" id="CHEBI:83111"/>
        <dbReference type="EC" id="1.2.4.1"/>
    </reaction>
</comment>
<dbReference type="Proteomes" id="UP000029725">
    <property type="component" value="Unassembled WGS sequence"/>
</dbReference>
<dbReference type="InterPro" id="IPR027110">
    <property type="entry name" value="PDHB_mito-type"/>
</dbReference>
<comment type="cofactor">
    <cofactor evidence="1 5">
        <name>thiamine diphosphate</name>
        <dbReference type="ChEBI" id="CHEBI:58937"/>
    </cofactor>
</comment>
<dbReference type="PANTHER" id="PTHR11624">
    <property type="entry name" value="DEHYDROGENASE RELATED"/>
    <property type="match status" value="1"/>
</dbReference>
<sequence>MAMDEEMTMDNNVFLIGEEVAKYNGAYKVSRGLHEKYGDSRVVDTPITEAGFTGLAVGAALSGLKPICEFMTFNFSMQAIDHVVNSAAKILYMSGGLIGCPIVFRGPNGAAAGVGMFFLPQFVAAQHSQCFAAWYGSVPGLKVLSPYSAEDAKGLLKVTLPALSFKAAIRDPNPVVFLENELMYGRSFPLTENLKDSNFVLPIGKAHVEREGVDITIVSHSMLVGVALEAAQKLELEYGVSSEVINLRSIRPLDIDTILTSLAKTNNLVIVEGGWPMFGIGSEISAQVTEGPGFDFLDGPIIRVTGADIPMPYNQVLEQNSLPSLETIVRAARKALQL</sequence>
<proteinExistence type="predicted"/>
<dbReference type="Gene3D" id="3.40.50.970">
    <property type="match status" value="1"/>
</dbReference>
<dbReference type="OrthoDB" id="10266385at2759"/>
<protein>
    <recommendedName>
        <fullName evidence="5">Pyruvate dehydrogenase E1 component subunit beta</fullName>
        <ecNumber evidence="5">1.2.4.1</ecNumber>
    </recommendedName>
</protein>
<evidence type="ECO:0000256" key="3">
    <source>
        <dbReference type="ARBA" id="ARBA00023052"/>
    </source>
</evidence>
<dbReference type="Gene3D" id="3.40.50.920">
    <property type="match status" value="1"/>
</dbReference>
<dbReference type="InterPro" id="IPR005475">
    <property type="entry name" value="Transketolase-like_Pyr-bd"/>
</dbReference>
<evidence type="ECO:0000256" key="5">
    <source>
        <dbReference type="RuleBase" id="RU364074"/>
    </source>
</evidence>
<dbReference type="EMBL" id="JMKJ01000017">
    <property type="protein sequence ID" value="KGG53043.1"/>
    <property type="molecule type" value="Genomic_DNA"/>
</dbReference>
<gene>
    <name evidence="7" type="ORF">DI09_115p90</name>
</gene>
<dbReference type="Pfam" id="PF02780">
    <property type="entry name" value="Transketolase_C"/>
    <property type="match status" value="1"/>
</dbReference>
<dbReference type="PANTHER" id="PTHR11624:SF96">
    <property type="entry name" value="PYRUVATE DEHYDROGENASE E1 COMPONENT SUBUNIT BETA, MITOCHONDRIAL"/>
    <property type="match status" value="1"/>
</dbReference>
<evidence type="ECO:0000256" key="2">
    <source>
        <dbReference type="ARBA" id="ARBA00023002"/>
    </source>
</evidence>
<dbReference type="FunFam" id="3.40.50.920:FF:000001">
    <property type="entry name" value="Pyruvate dehydrogenase E1 beta subunit"/>
    <property type="match status" value="1"/>
</dbReference>
<dbReference type="InterPro" id="IPR009014">
    <property type="entry name" value="Transketo_C/PFOR_II"/>
</dbReference>
<dbReference type="NCBIfam" id="NF008854">
    <property type="entry name" value="PRK11892.1"/>
    <property type="match status" value="1"/>
</dbReference>
<reference evidence="7 8" key="1">
    <citation type="submission" date="2014-04" db="EMBL/GenBank/DDBJ databases">
        <title>A new species of microsporidia sheds light on the evolution of extreme parasitism.</title>
        <authorList>
            <person name="Haag K.L."/>
            <person name="James T.Y."/>
            <person name="Larsson R."/>
            <person name="Schaer T.M."/>
            <person name="Refardt D."/>
            <person name="Pombert J.-F."/>
            <person name="Ebert D."/>
        </authorList>
    </citation>
    <scope>NUCLEOTIDE SEQUENCE [LARGE SCALE GENOMIC DNA]</scope>
    <source>
        <strain evidence="7 8">UGP3</strain>
        <tissue evidence="7">Spores</tissue>
    </source>
</reference>
<dbReference type="HOGENOM" id="CLU_012907_1_1_1"/>
<comment type="caution">
    <text evidence="7">The sequence shown here is derived from an EMBL/GenBank/DDBJ whole genome shotgun (WGS) entry which is preliminary data.</text>
</comment>
<dbReference type="Pfam" id="PF02779">
    <property type="entry name" value="Transket_pyr"/>
    <property type="match status" value="1"/>
</dbReference>
<evidence type="ECO:0000259" key="6">
    <source>
        <dbReference type="SMART" id="SM00861"/>
    </source>
</evidence>
<evidence type="ECO:0000256" key="1">
    <source>
        <dbReference type="ARBA" id="ARBA00001964"/>
    </source>
</evidence>
<dbReference type="NCBIfam" id="NF006667">
    <property type="entry name" value="PRK09212.1"/>
    <property type="match status" value="1"/>
</dbReference>
<feature type="domain" description="Transketolase-like pyrimidine-binding" evidence="6">
    <location>
        <begin position="1"/>
        <end position="186"/>
    </location>
</feature>
<dbReference type="SUPFAM" id="SSF52922">
    <property type="entry name" value="TK C-terminal domain-like"/>
    <property type="match status" value="1"/>
</dbReference>
<evidence type="ECO:0000313" key="8">
    <source>
        <dbReference type="Proteomes" id="UP000029725"/>
    </source>
</evidence>
<dbReference type="AlphaFoldDB" id="A0A098VV93"/>
<keyword evidence="2 5" id="KW-0560">Oxidoreductase</keyword>
<keyword evidence="8" id="KW-1185">Reference proteome</keyword>
<dbReference type="SMART" id="SM00861">
    <property type="entry name" value="Transket_pyr"/>
    <property type="match status" value="1"/>
</dbReference>
<dbReference type="InterPro" id="IPR033248">
    <property type="entry name" value="Transketolase_C"/>
</dbReference>
<keyword evidence="4 5" id="KW-0670">Pyruvate</keyword>
<comment type="function">
    <text evidence="5">The pyruvate dehydrogenase complex catalyzes the overall conversion of pyruvate to acetyl-CoA and CO2.</text>
</comment>
<dbReference type="InterPro" id="IPR029061">
    <property type="entry name" value="THDP-binding"/>
</dbReference>
<keyword evidence="3 5" id="KW-0786">Thiamine pyrophosphate</keyword>
<dbReference type="VEuPathDB" id="MicrosporidiaDB:DI09_115p90"/>
<accession>A0A098VV93</accession>
<dbReference type="GO" id="GO:0006086">
    <property type="term" value="P:pyruvate decarboxylation to acetyl-CoA"/>
    <property type="evidence" value="ECO:0007669"/>
    <property type="project" value="InterPro"/>
</dbReference>
<name>A0A098VV93_9MICR</name>
<dbReference type="EC" id="1.2.4.1" evidence="5"/>
<dbReference type="GeneID" id="25258079"/>
<evidence type="ECO:0000256" key="4">
    <source>
        <dbReference type="ARBA" id="ARBA00023317"/>
    </source>
</evidence>
<organism evidence="7 8">
    <name type="scientific">Mitosporidium daphniae</name>
    <dbReference type="NCBI Taxonomy" id="1485682"/>
    <lineage>
        <taxon>Eukaryota</taxon>
        <taxon>Fungi</taxon>
        <taxon>Fungi incertae sedis</taxon>
        <taxon>Microsporidia</taxon>
        <taxon>Mitosporidium</taxon>
    </lineage>
</organism>
<dbReference type="GO" id="GO:0004739">
    <property type="term" value="F:pyruvate dehydrogenase (acetyl-transferring) activity"/>
    <property type="evidence" value="ECO:0007669"/>
    <property type="project" value="UniProtKB-UniRule"/>
</dbReference>
<dbReference type="CDD" id="cd07036">
    <property type="entry name" value="TPP_PYR_E1-PDHc-beta_like"/>
    <property type="match status" value="1"/>
</dbReference>
<evidence type="ECO:0000313" key="7">
    <source>
        <dbReference type="EMBL" id="KGG53043.1"/>
    </source>
</evidence>